<organism evidence="2">
    <name type="scientific">marine sediment metagenome</name>
    <dbReference type="NCBI Taxonomy" id="412755"/>
    <lineage>
        <taxon>unclassified sequences</taxon>
        <taxon>metagenomes</taxon>
        <taxon>ecological metagenomes</taxon>
    </lineage>
</organism>
<protein>
    <submittedName>
        <fullName evidence="2">Uncharacterized protein</fullName>
    </submittedName>
</protein>
<reference evidence="2" key="1">
    <citation type="journal article" date="2014" name="Front. Microbiol.">
        <title>High frequency of phylogenetically diverse reductive dehalogenase-homologous genes in deep subseafloor sedimentary metagenomes.</title>
        <authorList>
            <person name="Kawai M."/>
            <person name="Futagami T."/>
            <person name="Toyoda A."/>
            <person name="Takaki Y."/>
            <person name="Nishi S."/>
            <person name="Hori S."/>
            <person name="Arai W."/>
            <person name="Tsubouchi T."/>
            <person name="Morono Y."/>
            <person name="Uchiyama I."/>
            <person name="Ito T."/>
            <person name="Fujiyama A."/>
            <person name="Inagaki F."/>
            <person name="Takami H."/>
        </authorList>
    </citation>
    <scope>NUCLEOTIDE SEQUENCE</scope>
    <source>
        <strain evidence="2">Expedition CK06-06</strain>
    </source>
</reference>
<name>X1AEA8_9ZZZZ</name>
<feature type="non-terminal residue" evidence="2">
    <location>
        <position position="46"/>
    </location>
</feature>
<gene>
    <name evidence="2" type="ORF">S01H4_11153</name>
</gene>
<comment type="caution">
    <text evidence="2">The sequence shown here is derived from an EMBL/GenBank/DDBJ whole genome shotgun (WGS) entry which is preliminary data.</text>
</comment>
<dbReference type="EMBL" id="BART01004449">
    <property type="protein sequence ID" value="GAG70978.1"/>
    <property type="molecule type" value="Genomic_DNA"/>
</dbReference>
<feature type="region of interest" description="Disordered" evidence="1">
    <location>
        <begin position="1"/>
        <end position="21"/>
    </location>
</feature>
<proteinExistence type="predicted"/>
<accession>X1AEA8</accession>
<evidence type="ECO:0000256" key="1">
    <source>
        <dbReference type="SAM" id="MobiDB-lite"/>
    </source>
</evidence>
<sequence>MSIRRTPLGQFSKGQSGNISGRLPRQIETEYINVTMGAVSTDKWAE</sequence>
<dbReference type="AlphaFoldDB" id="X1AEA8"/>
<evidence type="ECO:0000313" key="2">
    <source>
        <dbReference type="EMBL" id="GAG70978.1"/>
    </source>
</evidence>